<dbReference type="EMBL" id="SDAM02000019">
    <property type="protein sequence ID" value="KAH6836937.1"/>
    <property type="molecule type" value="Genomic_DNA"/>
</dbReference>
<evidence type="ECO:0000313" key="7">
    <source>
        <dbReference type="EMBL" id="KAH6836937.1"/>
    </source>
</evidence>
<feature type="transmembrane region" description="Helical" evidence="6">
    <location>
        <begin position="94"/>
        <end position="111"/>
    </location>
</feature>
<feature type="transmembrane region" description="Helical" evidence="6">
    <location>
        <begin position="6"/>
        <end position="24"/>
    </location>
</feature>
<organism evidence="7 8">
    <name type="scientific">Perilla frutescens var. hirtella</name>
    <name type="common">Perilla citriodora</name>
    <name type="synonym">Perilla setoyensis</name>
    <dbReference type="NCBI Taxonomy" id="608512"/>
    <lineage>
        <taxon>Eukaryota</taxon>
        <taxon>Viridiplantae</taxon>
        <taxon>Streptophyta</taxon>
        <taxon>Embryophyta</taxon>
        <taxon>Tracheophyta</taxon>
        <taxon>Spermatophyta</taxon>
        <taxon>Magnoliopsida</taxon>
        <taxon>eudicotyledons</taxon>
        <taxon>Gunneridae</taxon>
        <taxon>Pentapetalae</taxon>
        <taxon>asterids</taxon>
        <taxon>lamiids</taxon>
        <taxon>Lamiales</taxon>
        <taxon>Lamiaceae</taxon>
        <taxon>Nepetoideae</taxon>
        <taxon>Elsholtzieae</taxon>
        <taxon>Perilla</taxon>
    </lineage>
</organism>
<keyword evidence="4 6" id="KW-1133">Transmembrane helix</keyword>
<comment type="similarity">
    <text evidence="2">Belongs to the TMEM45 family.</text>
</comment>
<proteinExistence type="inferred from homology"/>
<evidence type="ECO:0000256" key="3">
    <source>
        <dbReference type="ARBA" id="ARBA00022692"/>
    </source>
</evidence>
<evidence type="ECO:0000256" key="1">
    <source>
        <dbReference type="ARBA" id="ARBA00004141"/>
    </source>
</evidence>
<feature type="transmembrane region" description="Helical" evidence="6">
    <location>
        <begin position="53"/>
        <end position="74"/>
    </location>
</feature>
<dbReference type="AlphaFoldDB" id="A0AAD4PFF1"/>
<evidence type="ECO:0000313" key="8">
    <source>
        <dbReference type="Proteomes" id="UP001190926"/>
    </source>
</evidence>
<dbReference type="PANTHER" id="PTHR46285">
    <property type="entry name" value="PROTEINASE INHIBITOR I4, SERPIN (DUF716)-RELATED"/>
    <property type="match status" value="1"/>
</dbReference>
<dbReference type="Pfam" id="PF04819">
    <property type="entry name" value="DUF716"/>
    <property type="match status" value="1"/>
</dbReference>
<keyword evidence="8" id="KW-1185">Reference proteome</keyword>
<dbReference type="GO" id="GO:0016020">
    <property type="term" value="C:membrane"/>
    <property type="evidence" value="ECO:0007669"/>
    <property type="project" value="UniProtKB-SubCell"/>
</dbReference>
<keyword evidence="5 6" id="KW-0472">Membrane</keyword>
<feature type="transmembrane region" description="Helical" evidence="6">
    <location>
        <begin position="154"/>
        <end position="172"/>
    </location>
</feature>
<evidence type="ECO:0000256" key="5">
    <source>
        <dbReference type="ARBA" id="ARBA00023136"/>
    </source>
</evidence>
<dbReference type="InterPro" id="IPR006904">
    <property type="entry name" value="DUF716"/>
</dbReference>
<comment type="caution">
    <text evidence="7">The sequence shown here is derived from an EMBL/GenBank/DDBJ whole genome shotgun (WGS) entry which is preliminary data.</text>
</comment>
<accession>A0AAD4PFF1</accession>
<name>A0AAD4PFF1_PERFH</name>
<sequence length="309" mass="34720">MQGGTSGHVSLGLAFLIIGIWHLFNSIKHHSQSHLHPKTYISLPWYPAPRFKYLEPITIIFVTTIFIAMELFVGRHPTAPDGTIPAKNLRHLEHSIIALSFSLYASFAILLDRISPPAQLGLLHLMQAMAFAQQLLILHLHSTDHMGVEGQYHWLLQIVTSISLIATLLVIGNPRSFLSSFVRGFSVVFEGVWLLVMGVMLWTPEWLPKGCYLKSEVGRDVVLCRGDRALDRAKALVNLEFGLCLIVLTVFVMVFYLVVIKLYPQEKVEYRSLTKLTFQEEEEAYGDNCDLGTQHTHAGPSISRSSLSI</sequence>
<dbReference type="Proteomes" id="UP001190926">
    <property type="component" value="Unassembled WGS sequence"/>
</dbReference>
<protein>
    <submittedName>
        <fullName evidence="7">Uncharacterized protein</fullName>
    </submittedName>
</protein>
<keyword evidence="3 6" id="KW-0812">Transmembrane</keyword>
<gene>
    <name evidence="7" type="ORF">C2S53_011085</name>
</gene>
<dbReference type="PANTHER" id="PTHR46285:SF3">
    <property type="entry name" value="PROTEINASE INHIBITOR I4, SERPIN (DUF716)"/>
    <property type="match status" value="1"/>
</dbReference>
<feature type="transmembrane region" description="Helical" evidence="6">
    <location>
        <begin position="239"/>
        <end position="263"/>
    </location>
</feature>
<feature type="transmembrane region" description="Helical" evidence="6">
    <location>
        <begin position="184"/>
        <end position="203"/>
    </location>
</feature>
<evidence type="ECO:0000256" key="2">
    <source>
        <dbReference type="ARBA" id="ARBA00006948"/>
    </source>
</evidence>
<evidence type="ECO:0000256" key="6">
    <source>
        <dbReference type="SAM" id="Phobius"/>
    </source>
</evidence>
<comment type="subcellular location">
    <subcellularLocation>
        <location evidence="1">Membrane</location>
        <topology evidence="1">Multi-pass membrane protein</topology>
    </subcellularLocation>
</comment>
<reference evidence="7 8" key="1">
    <citation type="journal article" date="2021" name="Nat. Commun.">
        <title>Incipient diploidization of the medicinal plant Perilla within 10,000 years.</title>
        <authorList>
            <person name="Zhang Y."/>
            <person name="Shen Q."/>
            <person name="Leng L."/>
            <person name="Zhang D."/>
            <person name="Chen S."/>
            <person name="Shi Y."/>
            <person name="Ning Z."/>
            <person name="Chen S."/>
        </authorList>
    </citation>
    <scope>NUCLEOTIDE SEQUENCE [LARGE SCALE GENOMIC DNA]</scope>
    <source>
        <strain evidence="8">cv. PC099</strain>
    </source>
</reference>
<evidence type="ECO:0000256" key="4">
    <source>
        <dbReference type="ARBA" id="ARBA00022989"/>
    </source>
</evidence>